<dbReference type="SUPFAM" id="SSF54991">
    <property type="entry name" value="Anticodon-binding domain of PheRS"/>
    <property type="match status" value="1"/>
</dbReference>
<dbReference type="InterPro" id="IPR045060">
    <property type="entry name" value="Phe-tRNA-ligase_IIc_bsu"/>
</dbReference>
<dbReference type="PANTHER" id="PTHR10947:SF0">
    <property type="entry name" value="PHENYLALANINE--TRNA LIGASE BETA SUBUNIT"/>
    <property type="match status" value="1"/>
</dbReference>
<evidence type="ECO:0000256" key="8">
    <source>
        <dbReference type="ARBA" id="ARBA00022741"/>
    </source>
</evidence>
<evidence type="ECO:0000256" key="9">
    <source>
        <dbReference type="ARBA" id="ARBA00022840"/>
    </source>
</evidence>
<evidence type="ECO:0000256" key="4">
    <source>
        <dbReference type="ARBA" id="ARBA00022490"/>
    </source>
</evidence>
<keyword evidence="10 15" id="KW-0460">Magnesium</keyword>
<dbReference type="SMART" id="SM00874">
    <property type="entry name" value="B5"/>
    <property type="match status" value="1"/>
</dbReference>
<dbReference type="GO" id="GO:0009328">
    <property type="term" value="C:phenylalanine-tRNA ligase complex"/>
    <property type="evidence" value="ECO:0007669"/>
    <property type="project" value="TreeGrafter"/>
</dbReference>
<dbReference type="PANTHER" id="PTHR10947">
    <property type="entry name" value="PHENYLALANYL-TRNA SYNTHETASE BETA CHAIN AND LEUCINE-RICH REPEAT-CONTAINING PROTEIN 47"/>
    <property type="match status" value="1"/>
</dbReference>
<name>A0AA34RD11_CHLPE</name>
<dbReference type="InterPro" id="IPR005147">
    <property type="entry name" value="tRNA_synthase_B5-dom"/>
</dbReference>
<gene>
    <name evidence="15 20" type="primary">pheT</name>
    <name evidence="20" type="ordered locus">G5S_0458</name>
</gene>
<dbReference type="Proteomes" id="UP000008305">
    <property type="component" value="Chromosome"/>
</dbReference>
<dbReference type="InterPro" id="IPR005121">
    <property type="entry name" value="Fdx_antiC-bd"/>
</dbReference>
<evidence type="ECO:0000256" key="11">
    <source>
        <dbReference type="ARBA" id="ARBA00022884"/>
    </source>
</evidence>
<dbReference type="SUPFAM" id="SSF56037">
    <property type="entry name" value="PheT/TilS domain"/>
    <property type="match status" value="1"/>
</dbReference>
<dbReference type="Pfam" id="PF03483">
    <property type="entry name" value="B3_4"/>
    <property type="match status" value="1"/>
</dbReference>
<dbReference type="EMBL" id="CP002608">
    <property type="protein sequence ID" value="AEB41450.1"/>
    <property type="molecule type" value="Genomic_DNA"/>
</dbReference>
<keyword evidence="8 15" id="KW-0547">Nucleotide-binding</keyword>
<keyword evidence="21" id="KW-1185">Reference proteome</keyword>
<dbReference type="InterPro" id="IPR020825">
    <property type="entry name" value="Phe-tRNA_synthase-like_B3/B4"/>
</dbReference>
<dbReference type="GO" id="GO:0005524">
    <property type="term" value="F:ATP binding"/>
    <property type="evidence" value="ECO:0007669"/>
    <property type="project" value="UniProtKB-UniRule"/>
</dbReference>
<evidence type="ECO:0000256" key="7">
    <source>
        <dbReference type="ARBA" id="ARBA00022723"/>
    </source>
</evidence>
<keyword evidence="7 15" id="KW-0479">Metal-binding</keyword>
<evidence type="ECO:0000256" key="2">
    <source>
        <dbReference type="ARBA" id="ARBA00008653"/>
    </source>
</evidence>
<evidence type="ECO:0000256" key="12">
    <source>
        <dbReference type="ARBA" id="ARBA00022917"/>
    </source>
</evidence>
<evidence type="ECO:0000256" key="14">
    <source>
        <dbReference type="ARBA" id="ARBA00049255"/>
    </source>
</evidence>
<dbReference type="InterPro" id="IPR002547">
    <property type="entry name" value="tRNA-bd_dom"/>
</dbReference>
<feature type="binding site" evidence="15">
    <location>
        <position position="463"/>
    </location>
    <ligand>
        <name>Mg(2+)</name>
        <dbReference type="ChEBI" id="CHEBI:18420"/>
        <note>shared with alpha subunit</note>
    </ligand>
</feature>
<dbReference type="KEGG" id="cpm:G5S_0458"/>
<dbReference type="SUPFAM" id="SSF55681">
    <property type="entry name" value="Class II aaRS and biotin synthetases"/>
    <property type="match status" value="1"/>
</dbReference>
<accession>A0AA34RD11</accession>
<comment type="similarity">
    <text evidence="2 15">Belongs to the phenylalanyl-tRNA synthetase beta subunit family. Type 1 subfamily.</text>
</comment>
<dbReference type="InterPro" id="IPR005146">
    <property type="entry name" value="B3/B4_tRNA-bd"/>
</dbReference>
<dbReference type="SMART" id="SM00873">
    <property type="entry name" value="B3_4"/>
    <property type="match status" value="1"/>
</dbReference>
<keyword evidence="13 15" id="KW-0030">Aminoacyl-tRNA synthetase</keyword>
<evidence type="ECO:0000256" key="10">
    <source>
        <dbReference type="ARBA" id="ARBA00022842"/>
    </source>
</evidence>
<feature type="binding site" evidence="15">
    <location>
        <position position="467"/>
    </location>
    <ligand>
        <name>Mg(2+)</name>
        <dbReference type="ChEBI" id="CHEBI:18420"/>
        <note>shared with alpha subunit</note>
    </ligand>
</feature>
<evidence type="ECO:0000313" key="21">
    <source>
        <dbReference type="Proteomes" id="UP000008305"/>
    </source>
</evidence>
<sequence length="792" mass="87789">MHVPLSLLQTYFSAPLRIKDLLSACDRIGIEAEVHIETSASFSSVITAKILQVCPHPNADKLKVATLFDGSQEYQIVCGAPNCREGIVVPLALPGAKLTDSQGNVLTIKKSKIRGVESQGMCCGADELGLPEELVTHGLLELANDTPLGEDVATIFSETILEISLTPNLGHCASLFGLAREISHVTSAALTLPKEFSLQPMPLQEVPSRNDFSVCPLFCYIKISGIPPASPSPAHLQNALRSLKQKSVNALVDVTNYLMFSLGQPLHAYDARSVHVGSLHVQYTESACSLTLLNNETVMLPKQVPVVCDDERILALAGVMGSLESAVSDETTEIILEGAYFPSEVLRASQNLVPIHSEASYRFSRGVDYNNVVPAFFAAIHYLKKMFPEAEFSPIYVMGEAQRTQKTLLLRASTVERILGETLTTKTIHAKLSSLGFPIREETAKHLRVEIPSYRHDIQREIDLVEEVFRTQSWHVEARKPTPCYTSIYKLKRHLVDLLANSGLQQFFTCDLLKPELAALCDAEHLITLQGSKHATALRPSLLPGLLESTATNLNRQAGGVYAFELGAVYKKVASQYQETQTLSILLSGQAEAPSWLPSQGPLSFFSIKSWIEKILNHLGISSQAYTLEPSNHAYFHPYQQGLLRLHKHTLGILGTVHPKLTKKMQIKHPVFFGELSVDLLNQGQKKTSSQYVPYPIYPSSFRDVTLAVPEELPADALRKELLRSPSKWLERVSIISIYQNKASSNQEKHVSLRLVFQDRKRTLSNQEIDEEYERLVSGLTQRLKDKGMILT</sequence>
<evidence type="ECO:0000256" key="6">
    <source>
        <dbReference type="ARBA" id="ARBA00022598"/>
    </source>
</evidence>
<feature type="binding site" evidence="15">
    <location>
        <position position="466"/>
    </location>
    <ligand>
        <name>Mg(2+)</name>
        <dbReference type="ChEBI" id="CHEBI:18420"/>
        <note>shared with alpha subunit</note>
    </ligand>
</feature>
<keyword evidence="9 15" id="KW-0067">ATP-binding</keyword>
<protein>
    <recommendedName>
        <fullName evidence="15">Phenylalanine--tRNA ligase beta subunit</fullName>
        <ecNumber evidence="15">6.1.1.20</ecNumber>
    </recommendedName>
    <alternativeName>
        <fullName evidence="15">Phenylalanyl-tRNA synthetase beta subunit</fullName>
        <shortName evidence="15">PheRS</shortName>
    </alternativeName>
</protein>
<dbReference type="CDD" id="cd02796">
    <property type="entry name" value="tRNA_bind_bactPheRS"/>
    <property type="match status" value="1"/>
</dbReference>
<keyword evidence="11 16" id="KW-0694">RNA-binding</keyword>
<evidence type="ECO:0000313" key="20">
    <source>
        <dbReference type="EMBL" id="AEB41450.1"/>
    </source>
</evidence>
<dbReference type="InterPro" id="IPR004532">
    <property type="entry name" value="Phe-tRNA-ligase_IIc_bsu_bact"/>
</dbReference>
<dbReference type="RefSeq" id="WP_013712528.1">
    <property type="nucleotide sequence ID" value="NC_015408.1"/>
</dbReference>
<dbReference type="InterPro" id="IPR009061">
    <property type="entry name" value="DNA-bd_dom_put_sf"/>
</dbReference>
<evidence type="ECO:0000256" key="13">
    <source>
        <dbReference type="ARBA" id="ARBA00023146"/>
    </source>
</evidence>
<comment type="subcellular location">
    <subcellularLocation>
        <location evidence="1 15">Cytoplasm</location>
    </subcellularLocation>
</comment>
<dbReference type="AlphaFoldDB" id="A0AA34RD11"/>
<dbReference type="FunFam" id="2.40.50.140:FF:000045">
    <property type="entry name" value="Phenylalanine--tRNA ligase beta subunit"/>
    <property type="match status" value="1"/>
</dbReference>
<dbReference type="SMART" id="SM00896">
    <property type="entry name" value="FDX-ACB"/>
    <property type="match status" value="1"/>
</dbReference>
<dbReference type="SUPFAM" id="SSF46955">
    <property type="entry name" value="Putative DNA-binding domain"/>
    <property type="match status" value="1"/>
</dbReference>
<reference evidence="20 21" key="1">
    <citation type="journal article" date="2011" name="J. Bacteriol.">
        <title>Genome sequence of the obligate intracellular animal pathogen Chlamydia pecorum E58.</title>
        <authorList>
            <person name="Mojica S."/>
            <person name="Huot Creasy H."/>
            <person name="Daugherty S."/>
            <person name="Read T.D."/>
            <person name="Kim T."/>
            <person name="Kaltenboeck B."/>
            <person name="Bavoil P."/>
            <person name="Myers G.S."/>
        </authorList>
    </citation>
    <scope>NUCLEOTIDE SEQUENCE [LARGE SCALE GENOMIC DNA]</scope>
    <source>
        <strain evidence="20 21">E58</strain>
    </source>
</reference>
<dbReference type="Gene3D" id="3.30.70.380">
    <property type="entry name" value="Ferrodoxin-fold anticodon-binding domain"/>
    <property type="match status" value="1"/>
</dbReference>
<organism evidence="20 21">
    <name type="scientific">Chlamydia pecorum (strain ATCC VR-628 / DSM 29919 / E58)</name>
    <name type="common">Chlamydophila pecorum</name>
    <dbReference type="NCBI Taxonomy" id="331635"/>
    <lineage>
        <taxon>Bacteria</taxon>
        <taxon>Pseudomonadati</taxon>
        <taxon>Chlamydiota</taxon>
        <taxon>Chlamydiia</taxon>
        <taxon>Chlamydiales</taxon>
        <taxon>Chlamydiaceae</taxon>
        <taxon>Chlamydia/Chlamydophila group</taxon>
        <taxon>Chlamydia</taxon>
    </lineage>
</organism>
<dbReference type="Gene3D" id="3.30.56.10">
    <property type="match status" value="2"/>
</dbReference>
<evidence type="ECO:0000259" key="17">
    <source>
        <dbReference type="PROSITE" id="PS50886"/>
    </source>
</evidence>
<comment type="catalytic activity">
    <reaction evidence="14 15">
        <text>tRNA(Phe) + L-phenylalanine + ATP = L-phenylalanyl-tRNA(Phe) + AMP + diphosphate + H(+)</text>
        <dbReference type="Rhea" id="RHEA:19413"/>
        <dbReference type="Rhea" id="RHEA-COMP:9668"/>
        <dbReference type="Rhea" id="RHEA-COMP:9699"/>
        <dbReference type="ChEBI" id="CHEBI:15378"/>
        <dbReference type="ChEBI" id="CHEBI:30616"/>
        <dbReference type="ChEBI" id="CHEBI:33019"/>
        <dbReference type="ChEBI" id="CHEBI:58095"/>
        <dbReference type="ChEBI" id="CHEBI:78442"/>
        <dbReference type="ChEBI" id="CHEBI:78531"/>
        <dbReference type="ChEBI" id="CHEBI:456215"/>
        <dbReference type="EC" id="6.1.1.20"/>
    </reaction>
</comment>
<dbReference type="HAMAP" id="MF_00283">
    <property type="entry name" value="Phe_tRNA_synth_beta1"/>
    <property type="match status" value="1"/>
</dbReference>
<dbReference type="Pfam" id="PF03484">
    <property type="entry name" value="B5"/>
    <property type="match status" value="1"/>
</dbReference>
<keyword evidence="4 15" id="KW-0963">Cytoplasm</keyword>
<dbReference type="Gene3D" id="3.50.40.10">
    <property type="entry name" value="Phenylalanyl-trna Synthetase, Chain B, domain 3"/>
    <property type="match status" value="1"/>
</dbReference>
<feature type="domain" description="TRNA-binding" evidence="17">
    <location>
        <begin position="39"/>
        <end position="153"/>
    </location>
</feature>
<dbReference type="GO" id="GO:0004826">
    <property type="term" value="F:phenylalanine-tRNA ligase activity"/>
    <property type="evidence" value="ECO:0007669"/>
    <property type="project" value="UniProtKB-UniRule"/>
</dbReference>
<keyword evidence="6 15" id="KW-0436">Ligase</keyword>
<dbReference type="InterPro" id="IPR041616">
    <property type="entry name" value="PheRS_beta_core"/>
</dbReference>
<dbReference type="PROSITE" id="PS51447">
    <property type="entry name" value="FDX_ACB"/>
    <property type="match status" value="1"/>
</dbReference>
<dbReference type="EC" id="6.1.1.20" evidence="15"/>
<dbReference type="CDD" id="cd00769">
    <property type="entry name" value="PheRS_beta_core"/>
    <property type="match status" value="1"/>
</dbReference>
<proteinExistence type="inferred from homology"/>
<feature type="domain" description="B5" evidence="19">
    <location>
        <begin position="403"/>
        <end position="481"/>
    </location>
</feature>
<evidence type="ECO:0000256" key="3">
    <source>
        <dbReference type="ARBA" id="ARBA00011209"/>
    </source>
</evidence>
<comment type="subunit">
    <text evidence="3 15">Tetramer of two alpha and two beta subunits.</text>
</comment>
<dbReference type="SUPFAM" id="SSF50249">
    <property type="entry name" value="Nucleic acid-binding proteins"/>
    <property type="match status" value="1"/>
</dbReference>
<dbReference type="InterPro" id="IPR045864">
    <property type="entry name" value="aa-tRNA-synth_II/BPL/LPL"/>
</dbReference>
<evidence type="ECO:0000256" key="15">
    <source>
        <dbReference type="HAMAP-Rule" id="MF_00283"/>
    </source>
</evidence>
<dbReference type="GO" id="GO:0000287">
    <property type="term" value="F:magnesium ion binding"/>
    <property type="evidence" value="ECO:0007669"/>
    <property type="project" value="UniProtKB-UniRule"/>
</dbReference>
<dbReference type="InterPro" id="IPR033714">
    <property type="entry name" value="tRNA_bind_bactPheRS"/>
</dbReference>
<feature type="domain" description="FDX-ACB" evidence="18">
    <location>
        <begin position="696"/>
        <end position="792"/>
    </location>
</feature>
<evidence type="ECO:0000256" key="16">
    <source>
        <dbReference type="PROSITE-ProRule" id="PRU00209"/>
    </source>
</evidence>
<dbReference type="InterPro" id="IPR012340">
    <property type="entry name" value="NA-bd_OB-fold"/>
</dbReference>
<dbReference type="Pfam" id="PF03147">
    <property type="entry name" value="FDX-ACB"/>
    <property type="match status" value="1"/>
</dbReference>
<feature type="binding site" evidence="15">
    <location>
        <position position="457"/>
    </location>
    <ligand>
        <name>Mg(2+)</name>
        <dbReference type="ChEBI" id="CHEBI:18420"/>
        <note>shared with alpha subunit</note>
    </ligand>
</feature>
<dbReference type="Gene3D" id="3.30.930.10">
    <property type="entry name" value="Bira Bifunctional Protein, Domain 2"/>
    <property type="match status" value="1"/>
</dbReference>
<dbReference type="GO" id="GO:0006432">
    <property type="term" value="P:phenylalanyl-tRNA aminoacylation"/>
    <property type="evidence" value="ECO:0007669"/>
    <property type="project" value="UniProtKB-UniRule"/>
</dbReference>
<dbReference type="Pfam" id="PF01588">
    <property type="entry name" value="tRNA_bind"/>
    <property type="match status" value="1"/>
</dbReference>
<dbReference type="NCBIfam" id="TIGR00472">
    <property type="entry name" value="pheT_bact"/>
    <property type="match status" value="1"/>
</dbReference>
<evidence type="ECO:0000256" key="1">
    <source>
        <dbReference type="ARBA" id="ARBA00004496"/>
    </source>
</evidence>
<dbReference type="PROSITE" id="PS51483">
    <property type="entry name" value="B5"/>
    <property type="match status" value="1"/>
</dbReference>
<keyword evidence="5 16" id="KW-0820">tRNA-binding</keyword>
<evidence type="ECO:0000259" key="18">
    <source>
        <dbReference type="PROSITE" id="PS51447"/>
    </source>
</evidence>
<dbReference type="Pfam" id="PF17759">
    <property type="entry name" value="tRNA_synthFbeta"/>
    <property type="match status" value="1"/>
</dbReference>
<evidence type="ECO:0000259" key="19">
    <source>
        <dbReference type="PROSITE" id="PS51483"/>
    </source>
</evidence>
<dbReference type="InterPro" id="IPR036690">
    <property type="entry name" value="Fdx_antiC-bd_sf"/>
</dbReference>
<dbReference type="PROSITE" id="PS50886">
    <property type="entry name" value="TRBD"/>
    <property type="match status" value="1"/>
</dbReference>
<comment type="cofactor">
    <cofactor evidence="15">
        <name>Mg(2+)</name>
        <dbReference type="ChEBI" id="CHEBI:18420"/>
    </cofactor>
    <text evidence="15">Binds 2 magnesium ions per tetramer.</text>
</comment>
<evidence type="ECO:0000256" key="5">
    <source>
        <dbReference type="ARBA" id="ARBA00022555"/>
    </source>
</evidence>
<keyword evidence="12 15" id="KW-0648">Protein biosynthesis</keyword>
<dbReference type="Gene3D" id="2.40.50.140">
    <property type="entry name" value="Nucleic acid-binding proteins"/>
    <property type="match status" value="1"/>
</dbReference>
<dbReference type="GO" id="GO:0000049">
    <property type="term" value="F:tRNA binding"/>
    <property type="evidence" value="ECO:0007669"/>
    <property type="project" value="UniProtKB-UniRule"/>
</dbReference>